<sequence>MRLLVGLLVMITMGAMCELSQMMCLAGGGMSMVAGAITVFIAFFGYVWMGIHSNALTRARKAYFDEANVLETYQPRARTMGHLFCVSALFANSTSVPEMKIRERNSDGKKGRKKKELNKKNYFL</sequence>
<dbReference type="WBParaSite" id="GPUH_0002644001-mRNA-1">
    <property type="protein sequence ID" value="GPUH_0002644001-mRNA-1"/>
    <property type="gene ID" value="GPUH_0002644001"/>
</dbReference>
<dbReference type="OrthoDB" id="5836881at2759"/>
<keyword evidence="1" id="KW-1133">Transmembrane helix</keyword>
<name>A0A183EZL9_9BILA</name>
<proteinExistence type="predicted"/>
<keyword evidence="2" id="KW-0732">Signal</keyword>
<feature type="signal peptide" evidence="2">
    <location>
        <begin position="1"/>
        <end position="17"/>
    </location>
</feature>
<protein>
    <submittedName>
        <fullName evidence="3 5">Uncharacterized protein</fullName>
    </submittedName>
</protein>
<evidence type="ECO:0000313" key="4">
    <source>
        <dbReference type="Proteomes" id="UP000271098"/>
    </source>
</evidence>
<evidence type="ECO:0000313" key="5">
    <source>
        <dbReference type="WBParaSite" id="GPUH_0002644001-mRNA-1"/>
    </source>
</evidence>
<feature type="transmembrane region" description="Helical" evidence="1">
    <location>
        <begin position="33"/>
        <end position="51"/>
    </location>
</feature>
<gene>
    <name evidence="3" type="ORF">GPUH_LOCUS26410</name>
</gene>
<dbReference type="Proteomes" id="UP000271098">
    <property type="component" value="Unassembled WGS sequence"/>
</dbReference>
<evidence type="ECO:0000256" key="1">
    <source>
        <dbReference type="SAM" id="Phobius"/>
    </source>
</evidence>
<organism evidence="5">
    <name type="scientific">Gongylonema pulchrum</name>
    <dbReference type="NCBI Taxonomy" id="637853"/>
    <lineage>
        <taxon>Eukaryota</taxon>
        <taxon>Metazoa</taxon>
        <taxon>Ecdysozoa</taxon>
        <taxon>Nematoda</taxon>
        <taxon>Chromadorea</taxon>
        <taxon>Rhabditida</taxon>
        <taxon>Spirurina</taxon>
        <taxon>Spiruromorpha</taxon>
        <taxon>Spiruroidea</taxon>
        <taxon>Gongylonematidae</taxon>
        <taxon>Gongylonema</taxon>
    </lineage>
</organism>
<dbReference type="EMBL" id="UYRT01110666">
    <property type="protein sequence ID" value="VDN45520.1"/>
    <property type="molecule type" value="Genomic_DNA"/>
</dbReference>
<reference evidence="5" key="1">
    <citation type="submission" date="2016-06" db="UniProtKB">
        <authorList>
            <consortium name="WormBaseParasite"/>
        </authorList>
    </citation>
    <scope>IDENTIFICATION</scope>
</reference>
<keyword evidence="1" id="KW-0812">Transmembrane</keyword>
<keyword evidence="4" id="KW-1185">Reference proteome</keyword>
<reference evidence="3 4" key="2">
    <citation type="submission" date="2018-11" db="EMBL/GenBank/DDBJ databases">
        <authorList>
            <consortium name="Pathogen Informatics"/>
        </authorList>
    </citation>
    <scope>NUCLEOTIDE SEQUENCE [LARGE SCALE GENOMIC DNA]</scope>
</reference>
<keyword evidence="1" id="KW-0472">Membrane</keyword>
<accession>A0A183EZL9</accession>
<evidence type="ECO:0000313" key="3">
    <source>
        <dbReference type="EMBL" id="VDN45520.1"/>
    </source>
</evidence>
<feature type="chain" id="PRO_5043139316" evidence="2">
    <location>
        <begin position="18"/>
        <end position="124"/>
    </location>
</feature>
<evidence type="ECO:0000256" key="2">
    <source>
        <dbReference type="SAM" id="SignalP"/>
    </source>
</evidence>
<dbReference type="AlphaFoldDB" id="A0A183EZL9"/>